<dbReference type="Pfam" id="PF00501">
    <property type="entry name" value="AMP-binding"/>
    <property type="match status" value="1"/>
</dbReference>
<dbReference type="InterPro" id="IPR042099">
    <property type="entry name" value="ANL_N_sf"/>
</dbReference>
<accession>A0ABV1WLZ4</accession>
<dbReference type="PANTHER" id="PTHR45527:SF1">
    <property type="entry name" value="FATTY ACID SYNTHASE"/>
    <property type="match status" value="1"/>
</dbReference>
<evidence type="ECO:0000256" key="1">
    <source>
        <dbReference type="SAM" id="MobiDB-lite"/>
    </source>
</evidence>
<evidence type="ECO:0000313" key="3">
    <source>
        <dbReference type="EMBL" id="MER6985180.1"/>
    </source>
</evidence>
<keyword evidence="4" id="KW-1185">Reference proteome</keyword>
<dbReference type="InterPro" id="IPR000873">
    <property type="entry name" value="AMP-dep_synth/lig_dom"/>
</dbReference>
<evidence type="ECO:0000259" key="2">
    <source>
        <dbReference type="Pfam" id="PF00501"/>
    </source>
</evidence>
<protein>
    <submittedName>
        <fullName evidence="3">AMP-binding protein</fullName>
    </submittedName>
</protein>
<feature type="non-terminal residue" evidence="3">
    <location>
        <position position="110"/>
    </location>
</feature>
<name>A0ABV1WLZ4_9ACTN</name>
<reference evidence="3 4" key="1">
    <citation type="submission" date="2024-06" db="EMBL/GenBank/DDBJ databases">
        <title>The Natural Products Discovery Center: Release of the First 8490 Sequenced Strains for Exploring Actinobacteria Biosynthetic Diversity.</title>
        <authorList>
            <person name="Kalkreuter E."/>
            <person name="Kautsar S.A."/>
            <person name="Yang D."/>
            <person name="Bader C.D."/>
            <person name="Teijaro C.N."/>
            <person name="Fluegel L."/>
            <person name="Davis C.M."/>
            <person name="Simpson J.R."/>
            <person name="Lauterbach L."/>
            <person name="Steele A.D."/>
            <person name="Gui C."/>
            <person name="Meng S."/>
            <person name="Li G."/>
            <person name="Viehrig K."/>
            <person name="Ye F."/>
            <person name="Su P."/>
            <person name="Kiefer A.F."/>
            <person name="Nichols A."/>
            <person name="Cepeda A.J."/>
            <person name="Yan W."/>
            <person name="Fan B."/>
            <person name="Jiang Y."/>
            <person name="Adhikari A."/>
            <person name="Zheng C.-J."/>
            <person name="Schuster L."/>
            <person name="Cowan T.M."/>
            <person name="Smanski M.J."/>
            <person name="Chevrette M.G."/>
            <person name="De Carvalho L.P.S."/>
            <person name="Shen B."/>
        </authorList>
    </citation>
    <scope>NUCLEOTIDE SEQUENCE [LARGE SCALE GENOMIC DNA]</scope>
    <source>
        <strain evidence="3 4">NPDC000634</strain>
    </source>
</reference>
<sequence length="110" mass="11787">MGTRTAAPPVSPRRGSTAPGTAGTGDRLNRFFDDACDRTPAAPALECGARLVTYADLDAQANRVARHLHRVGIGPGSRAALLLPRSVDMYACLLGVCRVDRHERRARLAH</sequence>
<gene>
    <name evidence="3" type="ORF">ABT317_51660</name>
</gene>
<feature type="region of interest" description="Disordered" evidence="1">
    <location>
        <begin position="1"/>
        <end position="26"/>
    </location>
</feature>
<dbReference type="SUPFAM" id="SSF56801">
    <property type="entry name" value="Acetyl-CoA synthetase-like"/>
    <property type="match status" value="1"/>
</dbReference>
<feature type="domain" description="AMP-dependent synthetase/ligase" evidence="2">
    <location>
        <begin position="32"/>
        <end position="98"/>
    </location>
</feature>
<proteinExistence type="predicted"/>
<dbReference type="Proteomes" id="UP001458415">
    <property type="component" value="Unassembled WGS sequence"/>
</dbReference>
<dbReference type="EMBL" id="JBEPCU010002263">
    <property type="protein sequence ID" value="MER6985180.1"/>
    <property type="molecule type" value="Genomic_DNA"/>
</dbReference>
<comment type="caution">
    <text evidence="3">The sequence shown here is derived from an EMBL/GenBank/DDBJ whole genome shotgun (WGS) entry which is preliminary data.</text>
</comment>
<dbReference type="PANTHER" id="PTHR45527">
    <property type="entry name" value="NONRIBOSOMAL PEPTIDE SYNTHETASE"/>
    <property type="match status" value="1"/>
</dbReference>
<evidence type="ECO:0000313" key="4">
    <source>
        <dbReference type="Proteomes" id="UP001458415"/>
    </source>
</evidence>
<organism evidence="3 4">
    <name type="scientific">Streptomyces carpinensis</name>
    <dbReference type="NCBI Taxonomy" id="66369"/>
    <lineage>
        <taxon>Bacteria</taxon>
        <taxon>Bacillati</taxon>
        <taxon>Actinomycetota</taxon>
        <taxon>Actinomycetes</taxon>
        <taxon>Kitasatosporales</taxon>
        <taxon>Streptomycetaceae</taxon>
        <taxon>Streptomyces</taxon>
    </lineage>
</organism>
<dbReference type="Gene3D" id="3.40.50.12780">
    <property type="entry name" value="N-terminal domain of ligase-like"/>
    <property type="match status" value="1"/>
</dbReference>